<dbReference type="NCBIfam" id="TIGR02183">
    <property type="entry name" value="GRXA"/>
    <property type="match status" value="1"/>
</dbReference>
<dbReference type="InterPro" id="IPR014025">
    <property type="entry name" value="Glutaredoxin_subgr"/>
</dbReference>
<name>A0A0F4QK99_9GAMM</name>
<organism evidence="8 9">
    <name type="scientific">Pseudoalteromonas rubra</name>
    <dbReference type="NCBI Taxonomy" id="43658"/>
    <lineage>
        <taxon>Bacteria</taxon>
        <taxon>Pseudomonadati</taxon>
        <taxon>Pseudomonadota</taxon>
        <taxon>Gammaproteobacteria</taxon>
        <taxon>Alteromonadales</taxon>
        <taxon>Pseudoalteromonadaceae</taxon>
        <taxon>Pseudoalteromonas</taxon>
    </lineage>
</organism>
<evidence type="ECO:0000259" key="7">
    <source>
        <dbReference type="Pfam" id="PF00462"/>
    </source>
</evidence>
<keyword evidence="5" id="KW-1015">Disulfide bond</keyword>
<dbReference type="GO" id="GO:0015038">
    <property type="term" value="F:glutathione disulfide oxidoreductase activity"/>
    <property type="evidence" value="ECO:0007669"/>
    <property type="project" value="TreeGrafter"/>
</dbReference>
<comment type="similarity">
    <text evidence="1">Belongs to the glutaredoxin family.</text>
</comment>
<comment type="subunit">
    <text evidence="2">Monomer.</text>
</comment>
<evidence type="ECO:0000256" key="4">
    <source>
        <dbReference type="ARBA" id="ARBA00022982"/>
    </source>
</evidence>
<evidence type="ECO:0000256" key="5">
    <source>
        <dbReference type="ARBA" id="ARBA00023157"/>
    </source>
</evidence>
<keyword evidence="9" id="KW-1185">Reference proteome</keyword>
<dbReference type="PANTHER" id="PTHR45694:SF28">
    <property type="entry name" value="GLUTAREDOXIN 1"/>
    <property type="match status" value="1"/>
</dbReference>
<evidence type="ECO:0000256" key="6">
    <source>
        <dbReference type="ARBA" id="ARBA00023284"/>
    </source>
</evidence>
<evidence type="ECO:0000313" key="8">
    <source>
        <dbReference type="EMBL" id="KJZ07749.1"/>
    </source>
</evidence>
<sequence>MFTVIFGREGCPYCVRAKDLAERLTNERDDFKFRYIDIIKEGVSKADLEKSAGKPCPTVPQIFVDQDHIGGFTEFEAYAKENLGLYQ</sequence>
<evidence type="ECO:0000313" key="9">
    <source>
        <dbReference type="Proteomes" id="UP000033452"/>
    </source>
</evidence>
<dbReference type="EMBL" id="JXYA01000032">
    <property type="protein sequence ID" value="KJZ07749.1"/>
    <property type="molecule type" value="Genomic_DNA"/>
</dbReference>
<evidence type="ECO:0000256" key="2">
    <source>
        <dbReference type="ARBA" id="ARBA00011245"/>
    </source>
</evidence>
<dbReference type="PRINTS" id="PR00160">
    <property type="entry name" value="GLUTAREDOXIN"/>
</dbReference>
<dbReference type="PROSITE" id="PS00195">
    <property type="entry name" value="GLUTAREDOXIN_1"/>
    <property type="match status" value="1"/>
</dbReference>
<evidence type="ECO:0000256" key="3">
    <source>
        <dbReference type="ARBA" id="ARBA00022448"/>
    </source>
</evidence>
<dbReference type="GO" id="GO:0009055">
    <property type="term" value="F:electron transfer activity"/>
    <property type="evidence" value="ECO:0007669"/>
    <property type="project" value="InterPro"/>
</dbReference>
<dbReference type="PATRIC" id="fig|43658.5.peg.3116"/>
<dbReference type="SUPFAM" id="SSF52833">
    <property type="entry name" value="Thioredoxin-like"/>
    <property type="match status" value="1"/>
</dbReference>
<proteinExistence type="inferred from homology"/>
<comment type="caution">
    <text evidence="8">The sequence shown here is derived from an EMBL/GenBank/DDBJ whole genome shotgun (WGS) entry which is preliminary data.</text>
</comment>
<dbReference type="Proteomes" id="UP000033452">
    <property type="component" value="Unassembled WGS sequence"/>
</dbReference>
<dbReference type="Gene3D" id="3.40.30.10">
    <property type="entry name" value="Glutaredoxin"/>
    <property type="match status" value="1"/>
</dbReference>
<dbReference type="InterPro" id="IPR002109">
    <property type="entry name" value="Glutaredoxin"/>
</dbReference>
<dbReference type="GO" id="GO:0034599">
    <property type="term" value="P:cellular response to oxidative stress"/>
    <property type="evidence" value="ECO:0007669"/>
    <property type="project" value="TreeGrafter"/>
</dbReference>
<dbReference type="PROSITE" id="PS51354">
    <property type="entry name" value="GLUTAREDOXIN_2"/>
    <property type="match status" value="1"/>
</dbReference>
<dbReference type="InterPro" id="IPR036249">
    <property type="entry name" value="Thioredoxin-like_sf"/>
</dbReference>
<dbReference type="RefSeq" id="WP_046005743.1">
    <property type="nucleotide sequence ID" value="NZ_JXYA01000032.1"/>
</dbReference>
<dbReference type="InterPro" id="IPR011767">
    <property type="entry name" value="GLR_AS"/>
</dbReference>
<dbReference type="NCBIfam" id="NF008401">
    <property type="entry name" value="PRK11200.1"/>
    <property type="match status" value="1"/>
</dbReference>
<keyword evidence="6" id="KW-0676">Redox-active center</keyword>
<gene>
    <name evidence="8" type="ORF">TW77_14715</name>
</gene>
<dbReference type="GO" id="GO:0015035">
    <property type="term" value="F:protein-disulfide reductase activity"/>
    <property type="evidence" value="ECO:0007669"/>
    <property type="project" value="InterPro"/>
</dbReference>
<dbReference type="CDD" id="cd02066">
    <property type="entry name" value="GRX_family"/>
    <property type="match status" value="1"/>
</dbReference>
<feature type="domain" description="Glutaredoxin" evidence="7">
    <location>
        <begin position="4"/>
        <end position="69"/>
    </location>
</feature>
<keyword evidence="3" id="KW-0813">Transport</keyword>
<accession>A0A0F4QK99</accession>
<keyword evidence="4" id="KW-0249">Electron transport</keyword>
<protein>
    <submittedName>
        <fullName evidence="8">Glutaredoxin</fullName>
    </submittedName>
</protein>
<dbReference type="OrthoDB" id="9814618at2"/>
<dbReference type="GO" id="GO:0045454">
    <property type="term" value="P:cell redox homeostasis"/>
    <property type="evidence" value="ECO:0007669"/>
    <property type="project" value="InterPro"/>
</dbReference>
<dbReference type="PANTHER" id="PTHR45694">
    <property type="entry name" value="GLUTAREDOXIN 2"/>
    <property type="match status" value="1"/>
</dbReference>
<evidence type="ECO:0000256" key="1">
    <source>
        <dbReference type="ARBA" id="ARBA00007787"/>
    </source>
</evidence>
<dbReference type="InterPro" id="IPR011902">
    <property type="entry name" value="GRXA"/>
</dbReference>
<dbReference type="AlphaFoldDB" id="A0A0F4QK99"/>
<dbReference type="Pfam" id="PF00462">
    <property type="entry name" value="Glutaredoxin"/>
    <property type="match status" value="1"/>
</dbReference>
<dbReference type="GO" id="GO:0005737">
    <property type="term" value="C:cytoplasm"/>
    <property type="evidence" value="ECO:0007669"/>
    <property type="project" value="TreeGrafter"/>
</dbReference>
<reference evidence="8 9" key="1">
    <citation type="journal article" date="2015" name="BMC Genomics">
        <title>Genome mining reveals unlocked bioactive potential of marine Gram-negative bacteria.</title>
        <authorList>
            <person name="Machado H."/>
            <person name="Sonnenschein E.C."/>
            <person name="Melchiorsen J."/>
            <person name="Gram L."/>
        </authorList>
    </citation>
    <scope>NUCLEOTIDE SEQUENCE [LARGE SCALE GENOMIC DNA]</scope>
    <source>
        <strain evidence="8 9">S2471</strain>
    </source>
</reference>